<dbReference type="EMBL" id="ANAH02000011">
    <property type="protein sequence ID" value="EPX60683.1"/>
    <property type="molecule type" value="Genomic_DNA"/>
</dbReference>
<sequence>MGLRWNLDRAADALKTTRAELILRLRDAGFGYLLEDSVK</sequence>
<gene>
    <name evidence="1" type="ORF">D187_001332</name>
</gene>
<keyword evidence="2" id="KW-1185">Reference proteome</keyword>
<evidence type="ECO:0000313" key="1">
    <source>
        <dbReference type="EMBL" id="EPX60683.1"/>
    </source>
</evidence>
<protein>
    <submittedName>
        <fullName evidence="1">Uncharacterized protein</fullName>
    </submittedName>
</protein>
<comment type="caution">
    <text evidence="1">The sequence shown here is derived from an EMBL/GenBank/DDBJ whole genome shotgun (WGS) entry which is preliminary data.</text>
</comment>
<organism evidence="1 2">
    <name type="scientific">Cystobacter fuscus (strain ATCC 25194 / DSM 2262 / NBRC 100088 / M29)</name>
    <dbReference type="NCBI Taxonomy" id="1242864"/>
    <lineage>
        <taxon>Bacteria</taxon>
        <taxon>Pseudomonadati</taxon>
        <taxon>Myxococcota</taxon>
        <taxon>Myxococcia</taxon>
        <taxon>Myxococcales</taxon>
        <taxon>Cystobacterineae</taxon>
        <taxon>Archangiaceae</taxon>
        <taxon>Cystobacter</taxon>
    </lineage>
</organism>
<dbReference type="AlphaFoldDB" id="S9QVK7"/>
<accession>S9QVK7</accession>
<reference evidence="1" key="1">
    <citation type="submission" date="2013-05" db="EMBL/GenBank/DDBJ databases">
        <title>Genome assembly of Cystobacter fuscus DSM 2262.</title>
        <authorList>
            <person name="Sharma G."/>
            <person name="Khatri I."/>
            <person name="Kaur C."/>
            <person name="Mayilraj S."/>
            <person name="Subramanian S."/>
        </authorList>
    </citation>
    <scope>NUCLEOTIDE SEQUENCE [LARGE SCALE GENOMIC DNA]</scope>
    <source>
        <strain evidence="1">DSM 2262</strain>
    </source>
</reference>
<name>S9QVK7_CYSF2</name>
<dbReference type="Proteomes" id="UP000011682">
    <property type="component" value="Unassembled WGS sequence"/>
</dbReference>
<proteinExistence type="predicted"/>
<evidence type="ECO:0000313" key="2">
    <source>
        <dbReference type="Proteomes" id="UP000011682"/>
    </source>
</evidence>